<evidence type="ECO:0000256" key="1">
    <source>
        <dbReference type="ARBA" id="ARBA00004651"/>
    </source>
</evidence>
<dbReference type="InterPro" id="IPR006135">
    <property type="entry name" value="T3SS_substrate_exporter"/>
</dbReference>
<evidence type="ECO:0000256" key="13">
    <source>
        <dbReference type="RuleBase" id="RU364091"/>
    </source>
</evidence>
<dbReference type="Gene3D" id="3.40.1690.10">
    <property type="entry name" value="secretion proteins EscU"/>
    <property type="match status" value="1"/>
</dbReference>
<sequence length="383" mass="45047">MNHNESEKHEDPTPHRLKKARFEGNIPRSRDLSSLVTLFFGWLIFVFLGNHLIKYIKIFITKNLNFGFLQEEENNFILFNFYSSIKDIFFILMIIFISIIIVSIGTSGLLGGWVLIKKPLRIDFSRINPYRGIKKIFENNIFFEMIKTVFKFILTFTFCILYLWFMQFKIADLSSNYYLFAIEKSVLIIKKCVFLILLSLVPIVGFDILFQLFNFKKKLKMSRLEIQDENKENEGNPQLKNFIRQKQRKLAYHRMMNNIKKADVIILNPIHYAVALKYEQKKMHAPVLLAKGSGNIAKKIKEKAQKYFVPIIQIPSLAQILYKYCRIGEYIPSELYESVAKVLTWVYNLKSWRNLGGIPPEKPTNINVPNILKFSKNRKISNE</sequence>
<keyword evidence="4 13" id="KW-0813">Transport</keyword>
<evidence type="ECO:0000313" key="14">
    <source>
        <dbReference type="EMBL" id="AFA40898.1"/>
    </source>
</evidence>
<dbReference type="AlphaFoldDB" id="H6Q4B5"/>
<accession>H6Q4B5</accession>
<dbReference type="OrthoDB" id="9807950at2"/>
<evidence type="ECO:0000256" key="6">
    <source>
        <dbReference type="ARBA" id="ARBA00022692"/>
    </source>
</evidence>
<dbReference type="KEGG" id="wgl:WIGMOR_0037"/>
<dbReference type="PRINTS" id="PR00950">
    <property type="entry name" value="TYPE3IMSPROT"/>
</dbReference>
<protein>
    <recommendedName>
        <fullName evidence="3 13">Flagellar biosynthetic protein FlhB</fullName>
    </recommendedName>
</protein>
<dbReference type="HOGENOM" id="CLU_041013_1_2_6"/>
<keyword evidence="9 13" id="KW-1133">Transmembrane helix</keyword>
<dbReference type="MEROPS" id="N06.A01"/>
<dbReference type="Pfam" id="PF01312">
    <property type="entry name" value="Bac_export_2"/>
    <property type="match status" value="1"/>
</dbReference>
<comment type="subcellular location">
    <subcellularLocation>
        <location evidence="1">Cell membrane</location>
        <topology evidence="1">Multi-pass membrane protein</topology>
    </subcellularLocation>
</comment>
<keyword evidence="14" id="KW-0282">Flagellum</keyword>
<proteinExistence type="inferred from homology"/>
<comment type="function">
    <text evidence="12 13">Required for formation of the rod structure in the basal body of the flagellar apparatus. Together with FliI and FliH, may constitute the export apparatus of flagellin.</text>
</comment>
<keyword evidence="15" id="KW-1185">Reference proteome</keyword>
<feature type="transmembrane region" description="Helical" evidence="13">
    <location>
        <begin position="188"/>
        <end position="213"/>
    </location>
</feature>
<keyword evidence="5 13" id="KW-1003">Cell membrane</keyword>
<keyword evidence="14" id="KW-0966">Cell projection</keyword>
<dbReference type="GO" id="GO:0009306">
    <property type="term" value="P:protein secretion"/>
    <property type="evidence" value="ECO:0007669"/>
    <property type="project" value="InterPro"/>
</dbReference>
<name>H6Q4B5_WIGGL</name>
<keyword evidence="14" id="KW-0969">Cilium</keyword>
<dbReference type="PANTHER" id="PTHR30531">
    <property type="entry name" value="FLAGELLAR BIOSYNTHETIC PROTEIN FLHB"/>
    <property type="match status" value="1"/>
</dbReference>
<dbReference type="STRING" id="1142511.WIGMOR_0037"/>
<keyword evidence="6 13" id="KW-0812">Transmembrane</keyword>
<feature type="transmembrane region" description="Helical" evidence="13">
    <location>
        <begin position="149"/>
        <end position="168"/>
    </location>
</feature>
<evidence type="ECO:0000256" key="2">
    <source>
        <dbReference type="ARBA" id="ARBA00010690"/>
    </source>
</evidence>
<organism evidence="14 15">
    <name type="scientific">Wigglesworthia glossinidia endosymbiont of Glossina morsitans morsitans</name>
    <name type="common">Yale colony</name>
    <dbReference type="NCBI Taxonomy" id="1142511"/>
    <lineage>
        <taxon>Bacteria</taxon>
        <taxon>Pseudomonadati</taxon>
        <taxon>Pseudomonadota</taxon>
        <taxon>Gammaproteobacteria</taxon>
        <taxon>Enterobacterales</taxon>
        <taxon>Erwiniaceae</taxon>
        <taxon>Wigglesworthia</taxon>
    </lineage>
</organism>
<dbReference type="Proteomes" id="UP000009061">
    <property type="component" value="Chromosome"/>
</dbReference>
<dbReference type="GO" id="GO:0005886">
    <property type="term" value="C:plasma membrane"/>
    <property type="evidence" value="ECO:0007669"/>
    <property type="project" value="UniProtKB-SubCell"/>
</dbReference>
<evidence type="ECO:0000256" key="3">
    <source>
        <dbReference type="ARBA" id="ARBA00021622"/>
    </source>
</evidence>
<evidence type="ECO:0000256" key="7">
    <source>
        <dbReference type="ARBA" id="ARBA00022795"/>
    </source>
</evidence>
<keyword evidence="10 13" id="KW-0472">Membrane</keyword>
<dbReference type="PANTHER" id="PTHR30531:SF12">
    <property type="entry name" value="FLAGELLAR BIOSYNTHETIC PROTEIN FLHB"/>
    <property type="match status" value="1"/>
</dbReference>
<evidence type="ECO:0000256" key="9">
    <source>
        <dbReference type="ARBA" id="ARBA00022989"/>
    </source>
</evidence>
<evidence type="ECO:0000256" key="12">
    <source>
        <dbReference type="ARBA" id="ARBA00025078"/>
    </source>
</evidence>
<gene>
    <name evidence="13 14" type="primary">flhB</name>
    <name evidence="14" type="synonym">flaG</name>
    <name evidence="14" type="ORF">WIGMOR_0037</name>
</gene>
<dbReference type="GO" id="GO:0044780">
    <property type="term" value="P:bacterial-type flagellum assembly"/>
    <property type="evidence" value="ECO:0007669"/>
    <property type="project" value="InterPro"/>
</dbReference>
<keyword evidence="7 13" id="KW-1005">Bacterial flagellum biogenesis</keyword>
<keyword evidence="11 13" id="KW-1006">Bacterial flagellum protein export</keyword>
<feature type="transmembrane region" description="Helical" evidence="13">
    <location>
        <begin position="35"/>
        <end position="53"/>
    </location>
</feature>
<evidence type="ECO:0000256" key="8">
    <source>
        <dbReference type="ARBA" id="ARBA00022927"/>
    </source>
</evidence>
<evidence type="ECO:0000313" key="15">
    <source>
        <dbReference type="Proteomes" id="UP000009061"/>
    </source>
</evidence>
<dbReference type="NCBIfam" id="TIGR00328">
    <property type="entry name" value="flhB"/>
    <property type="match status" value="1"/>
</dbReference>
<evidence type="ECO:0000256" key="11">
    <source>
        <dbReference type="ARBA" id="ARBA00023225"/>
    </source>
</evidence>
<dbReference type="InterPro" id="IPR006136">
    <property type="entry name" value="FlhB"/>
</dbReference>
<dbReference type="InterPro" id="IPR029025">
    <property type="entry name" value="T3SS_substrate_exporter_C"/>
</dbReference>
<keyword evidence="8 13" id="KW-0653">Protein transport</keyword>
<feature type="transmembrane region" description="Helical" evidence="13">
    <location>
        <begin position="88"/>
        <end position="116"/>
    </location>
</feature>
<comment type="similarity">
    <text evidence="2 13">Belongs to the type III secretion exporter family.</text>
</comment>
<evidence type="ECO:0000256" key="4">
    <source>
        <dbReference type="ARBA" id="ARBA00022448"/>
    </source>
</evidence>
<dbReference type="RefSeq" id="WP_014353837.1">
    <property type="nucleotide sequence ID" value="NC_016893.1"/>
</dbReference>
<evidence type="ECO:0000256" key="10">
    <source>
        <dbReference type="ARBA" id="ARBA00023136"/>
    </source>
</evidence>
<dbReference type="EMBL" id="CP003315">
    <property type="protein sequence ID" value="AFA40898.1"/>
    <property type="molecule type" value="Genomic_DNA"/>
</dbReference>
<dbReference type="eggNOG" id="COG1377">
    <property type="taxonomic scope" value="Bacteria"/>
</dbReference>
<dbReference type="SUPFAM" id="SSF160544">
    <property type="entry name" value="EscU C-terminal domain-like"/>
    <property type="match status" value="1"/>
</dbReference>
<reference evidence="14 15" key="1">
    <citation type="journal article" date="2012" name="MBio">
        <title>Insight into the transmission biology and species-specific functional capabilities of tsetse (Diptera: glossinidae) obligate symbiont wigglesworthia.</title>
        <authorList>
            <person name="Rio R.V."/>
            <person name="Symula R.E."/>
            <person name="Wang J."/>
            <person name="Lohs C."/>
            <person name="Wu Y.N."/>
            <person name="Snyder A.K."/>
            <person name="Bjornson R.D."/>
            <person name="Oshima K."/>
            <person name="Biehl B.S."/>
            <person name="Perna N.T."/>
            <person name="Hattori M."/>
            <person name="Aksoy S."/>
        </authorList>
    </citation>
    <scope>NUCLEOTIDE SEQUENCE [LARGE SCALE GENOMIC DNA]</scope>
    <source>
        <strain evidence="14">WGM</strain>
    </source>
</reference>
<evidence type="ECO:0000256" key="5">
    <source>
        <dbReference type="ARBA" id="ARBA00022475"/>
    </source>
</evidence>